<dbReference type="PANTHER" id="PTHR10590:SF4">
    <property type="entry name" value="SOLUTE CARRIER FAMILY 28 MEMBER 3"/>
    <property type="match status" value="1"/>
</dbReference>
<evidence type="ECO:0000313" key="12">
    <source>
        <dbReference type="Proteomes" id="UP000431269"/>
    </source>
</evidence>
<reference evidence="12" key="1">
    <citation type="submission" date="2019-12" db="EMBL/GenBank/DDBJ databases">
        <title>Complete genome of Terracaulis silvestris 0127_4.</title>
        <authorList>
            <person name="Vieira S."/>
            <person name="Riedel T."/>
            <person name="Sproer C."/>
            <person name="Pascual J."/>
            <person name="Boedeker C."/>
            <person name="Overmann J."/>
        </authorList>
    </citation>
    <scope>NUCLEOTIDE SEQUENCE [LARGE SCALE GENOMIC DNA]</scope>
    <source>
        <strain evidence="12">0127_4</strain>
    </source>
</reference>
<evidence type="ECO:0000259" key="8">
    <source>
        <dbReference type="Pfam" id="PF01773"/>
    </source>
</evidence>
<feature type="transmembrane region" description="Helical" evidence="7">
    <location>
        <begin position="181"/>
        <end position="205"/>
    </location>
</feature>
<name>A0A6I6MHK7_9CAUL</name>
<accession>A0A6I6MHK7</accession>
<feature type="transmembrane region" description="Helical" evidence="7">
    <location>
        <begin position="146"/>
        <end position="169"/>
    </location>
</feature>
<protein>
    <submittedName>
        <fullName evidence="11">Nucleoside permease NupX</fullName>
    </submittedName>
</protein>
<dbReference type="PANTHER" id="PTHR10590">
    <property type="entry name" value="SODIUM/NUCLEOSIDE COTRANSPORTER"/>
    <property type="match status" value="1"/>
</dbReference>
<feature type="transmembrane region" description="Helical" evidence="7">
    <location>
        <begin position="31"/>
        <end position="53"/>
    </location>
</feature>
<feature type="transmembrane region" description="Helical" evidence="7">
    <location>
        <begin position="265"/>
        <end position="286"/>
    </location>
</feature>
<organism evidence="11 12">
    <name type="scientific">Terricaulis silvestris</name>
    <dbReference type="NCBI Taxonomy" id="2686094"/>
    <lineage>
        <taxon>Bacteria</taxon>
        <taxon>Pseudomonadati</taxon>
        <taxon>Pseudomonadota</taxon>
        <taxon>Alphaproteobacteria</taxon>
        <taxon>Caulobacterales</taxon>
        <taxon>Caulobacteraceae</taxon>
        <taxon>Terricaulis</taxon>
    </lineage>
</organism>
<dbReference type="Pfam" id="PF07670">
    <property type="entry name" value="Gate"/>
    <property type="match status" value="1"/>
</dbReference>
<evidence type="ECO:0000256" key="2">
    <source>
        <dbReference type="ARBA" id="ARBA00009033"/>
    </source>
</evidence>
<dbReference type="GO" id="GO:0015293">
    <property type="term" value="F:symporter activity"/>
    <property type="evidence" value="ECO:0007669"/>
    <property type="project" value="TreeGrafter"/>
</dbReference>
<feature type="transmembrane region" description="Helical" evidence="7">
    <location>
        <begin position="99"/>
        <end position="126"/>
    </location>
</feature>
<feature type="transmembrane region" description="Helical" evidence="7">
    <location>
        <begin position="371"/>
        <end position="398"/>
    </location>
</feature>
<feature type="domain" description="Nucleoside transporter/FeoB GTPase Gate" evidence="10">
    <location>
        <begin position="107"/>
        <end position="205"/>
    </location>
</feature>
<proteinExistence type="inferred from homology"/>
<feature type="transmembrane region" description="Helical" evidence="7">
    <location>
        <begin position="306"/>
        <end position="329"/>
    </location>
</feature>
<evidence type="ECO:0000259" key="10">
    <source>
        <dbReference type="Pfam" id="PF07670"/>
    </source>
</evidence>
<dbReference type="AlphaFoldDB" id="A0A6I6MHK7"/>
<feature type="domain" description="Concentrative nucleoside transporter N-terminal" evidence="8">
    <location>
        <begin position="13"/>
        <end position="85"/>
    </location>
</feature>
<evidence type="ECO:0000313" key="11">
    <source>
        <dbReference type="EMBL" id="QGZ94395.1"/>
    </source>
</evidence>
<gene>
    <name evidence="11" type="primary">nupX</name>
    <name evidence="11" type="ORF">DSM104635_01213</name>
</gene>
<dbReference type="Proteomes" id="UP000431269">
    <property type="component" value="Chromosome"/>
</dbReference>
<dbReference type="InterPro" id="IPR011657">
    <property type="entry name" value="CNT_C_dom"/>
</dbReference>
<evidence type="ECO:0000256" key="3">
    <source>
        <dbReference type="ARBA" id="ARBA00022475"/>
    </source>
</evidence>
<dbReference type="KEGG" id="tsv:DSM104635_01213"/>
<feature type="transmembrane region" description="Helical" evidence="7">
    <location>
        <begin position="341"/>
        <end position="359"/>
    </location>
</feature>
<feature type="domain" description="Concentrative nucleoside transporter C-terminal" evidence="9">
    <location>
        <begin position="214"/>
        <end position="425"/>
    </location>
</feature>
<evidence type="ECO:0000256" key="6">
    <source>
        <dbReference type="ARBA" id="ARBA00023136"/>
    </source>
</evidence>
<evidence type="ECO:0000256" key="5">
    <source>
        <dbReference type="ARBA" id="ARBA00022989"/>
    </source>
</evidence>
<dbReference type="RefSeq" id="WP_158765337.1">
    <property type="nucleotide sequence ID" value="NZ_CP047045.1"/>
</dbReference>
<comment type="subcellular location">
    <subcellularLocation>
        <location evidence="1">Cell membrane</location>
        <topology evidence="1">Multi-pass membrane protein</topology>
    </subcellularLocation>
</comment>
<dbReference type="EMBL" id="CP047045">
    <property type="protein sequence ID" value="QGZ94395.1"/>
    <property type="molecule type" value="Genomic_DNA"/>
</dbReference>
<dbReference type="InterPro" id="IPR011642">
    <property type="entry name" value="Gate_dom"/>
</dbReference>
<sequence length="435" mass="45869">MVYSLENARSLIAVVLIIAICWLLSERKRRFPFMLAIGALAAQAGLVLALFAIPNSQAMLSGMTAVVDALADSSDRGAQFVFGHLSGGLAPFAMQPDGAVLPFIFGFRVLPLILVISALSALLWHWRILEWVTRFFGFLFEKTMGLGGASALAVAANIFMGMVESPIVIRGYLDKLSRSELFLMMVVGLATVAGSTMVAYAVILAPVLPNAAGHVLAASIISAPAGILLARIMIPEAPDAAPPDYDVTLKYESSKDAITKGVQDGVMVAVNVAAFLIVFVAFVWIANHLLASGQAGAVQLGLVSPSASVVTLQSIFGYVFAPVAWIIGVPWNEALAAGNILGTKLFLTEFIAFIDLGAIPADAMTDRTRMILTYAICGFANVASVGIMTGGMTVLMPARRSEILGLAWKALLPGFMATLMTAAIVAAFPADLFGR</sequence>
<keyword evidence="4 7" id="KW-0812">Transmembrane</keyword>
<keyword evidence="6 7" id="KW-0472">Membrane</keyword>
<evidence type="ECO:0000256" key="7">
    <source>
        <dbReference type="SAM" id="Phobius"/>
    </source>
</evidence>
<keyword evidence="12" id="KW-1185">Reference proteome</keyword>
<dbReference type="Pfam" id="PF01773">
    <property type="entry name" value="Nucleos_tra2_N"/>
    <property type="match status" value="1"/>
</dbReference>
<dbReference type="GO" id="GO:0005337">
    <property type="term" value="F:nucleoside transmembrane transporter activity"/>
    <property type="evidence" value="ECO:0007669"/>
    <property type="project" value="InterPro"/>
</dbReference>
<dbReference type="GO" id="GO:0005886">
    <property type="term" value="C:plasma membrane"/>
    <property type="evidence" value="ECO:0007669"/>
    <property type="project" value="UniProtKB-SubCell"/>
</dbReference>
<feature type="transmembrane region" description="Helical" evidence="7">
    <location>
        <begin position="410"/>
        <end position="430"/>
    </location>
</feature>
<feature type="transmembrane region" description="Helical" evidence="7">
    <location>
        <begin position="7"/>
        <end position="25"/>
    </location>
</feature>
<dbReference type="InterPro" id="IPR002668">
    <property type="entry name" value="CNT_N_dom"/>
</dbReference>
<evidence type="ECO:0000256" key="1">
    <source>
        <dbReference type="ARBA" id="ARBA00004651"/>
    </source>
</evidence>
<keyword evidence="5 7" id="KW-1133">Transmembrane helix</keyword>
<keyword evidence="3" id="KW-1003">Cell membrane</keyword>
<dbReference type="InterPro" id="IPR008276">
    <property type="entry name" value="C_nuclsd_transpt"/>
</dbReference>
<dbReference type="Pfam" id="PF07662">
    <property type="entry name" value="Nucleos_tra2_C"/>
    <property type="match status" value="1"/>
</dbReference>
<comment type="similarity">
    <text evidence="2">Belongs to the concentrative nucleoside transporter (CNT) (TC 2.A.41) family.</text>
</comment>
<evidence type="ECO:0000259" key="9">
    <source>
        <dbReference type="Pfam" id="PF07662"/>
    </source>
</evidence>
<evidence type="ECO:0000256" key="4">
    <source>
        <dbReference type="ARBA" id="ARBA00022692"/>
    </source>
</evidence>
<feature type="transmembrane region" description="Helical" evidence="7">
    <location>
        <begin position="211"/>
        <end position="230"/>
    </location>
</feature>